<feature type="region of interest" description="Disordered" evidence="4">
    <location>
        <begin position="502"/>
        <end position="533"/>
    </location>
</feature>
<gene>
    <name evidence="5" type="ORF">GWK16_15650</name>
</gene>
<name>A0A848EF37_9PROT</name>
<dbReference type="GO" id="GO:0005886">
    <property type="term" value="C:plasma membrane"/>
    <property type="evidence" value="ECO:0007669"/>
    <property type="project" value="UniProtKB-SubCell"/>
</dbReference>
<comment type="similarity">
    <text evidence="1 2">Belongs to the outer membrane factor (OMF) (TC 1.B.17) family.</text>
</comment>
<dbReference type="GO" id="GO:0015562">
    <property type="term" value="F:efflux transmembrane transporter activity"/>
    <property type="evidence" value="ECO:0007669"/>
    <property type="project" value="InterPro"/>
</dbReference>
<keyword evidence="2" id="KW-0812">Transmembrane</keyword>
<keyword evidence="2" id="KW-1134">Transmembrane beta strand</keyword>
<feature type="compositionally biased region" description="Pro residues" evidence="4">
    <location>
        <begin position="508"/>
        <end position="519"/>
    </location>
</feature>
<evidence type="ECO:0000256" key="2">
    <source>
        <dbReference type="RuleBase" id="RU362097"/>
    </source>
</evidence>
<protein>
    <submittedName>
        <fullName evidence="5">Efflux transporter outer membrane subunit</fullName>
    </submittedName>
</protein>
<evidence type="ECO:0000256" key="4">
    <source>
        <dbReference type="SAM" id="MobiDB-lite"/>
    </source>
</evidence>
<reference evidence="5 6" key="1">
    <citation type="submission" date="2020-03" db="EMBL/GenBank/DDBJ databases">
        <authorList>
            <person name="Sun Q."/>
        </authorList>
    </citation>
    <scope>NUCLEOTIDE SEQUENCE [LARGE SCALE GENOMIC DNA]</scope>
    <source>
        <strain evidence="5 6">JC162</strain>
    </source>
</reference>
<dbReference type="RefSeq" id="WP_170054914.1">
    <property type="nucleotide sequence ID" value="NZ_JABBKX010000005.1"/>
</dbReference>
<keyword evidence="2" id="KW-0564">Palmitate</keyword>
<dbReference type="InterPro" id="IPR003423">
    <property type="entry name" value="OMP_efflux"/>
</dbReference>
<dbReference type="PANTHER" id="PTHR30203:SF31">
    <property type="entry name" value="RND EFFLUX SYSTEM, OUTER MEMBRANE LIPOPROTEIN, NODT"/>
    <property type="match status" value="1"/>
</dbReference>
<evidence type="ECO:0000256" key="3">
    <source>
        <dbReference type="SAM" id="Coils"/>
    </source>
</evidence>
<comment type="subcellular location">
    <subcellularLocation>
        <location evidence="2">Cell membrane</location>
        <topology evidence="2">Lipid-anchor</topology>
    </subcellularLocation>
</comment>
<dbReference type="Gene3D" id="1.20.1600.10">
    <property type="entry name" value="Outer membrane efflux proteins (OEP)"/>
    <property type="match status" value="1"/>
</dbReference>
<sequence>MTPPGPSARRRALLACLLPLAACKVGPDFTEPAAPLAERWLQSGDPSVRTDRREDERWWTVFNDSTLNDLVDLAYRQNLTLLAAGTRVLEARAQLGVATGEFYPQSQAVGAGLSYTRPSQRDPTGFTGAELGEFWRGAMSASAVWELDFWGRFRRGVQSADAAYLASIATYDDVLVTLVGDVATSYIGIRTLQAQLAIANANVVRQRQALRIARDRLAGGVTTGLDVAQAENVLAQTEAAVPQLTAQIQQGEAALRVLLGLPPQPMDALLAGRAVIPVPPEQVAVGIPADLVRRRPDIRAAELRAAAQSEQVGMALAELYPAFKLTGVFGSQASNVGGNRVSDMFNASAIQFAFGASFSWPILNYGQITNTVRVQDARLQGMLVDYRNAVLRAQREVEGALSGYVQGGRQVAQLRRSVAAAERAVNIALDQYQMGTRDFTTVLTAMQNLYAAQSSLATAMGNRATQLATLYRSLGGGWQLREGNGFVDDATREQMRQRTDWGRLLPPANAPQPAAPGLPGPSDRGPDIRAPQW</sequence>
<dbReference type="NCBIfam" id="TIGR01845">
    <property type="entry name" value="outer_NodT"/>
    <property type="match status" value="1"/>
</dbReference>
<dbReference type="Gene3D" id="2.20.200.10">
    <property type="entry name" value="Outer membrane efflux proteins (OEP)"/>
    <property type="match status" value="1"/>
</dbReference>
<keyword evidence="2" id="KW-0472">Membrane</keyword>
<comment type="caution">
    <text evidence="5">The sequence shown here is derived from an EMBL/GenBank/DDBJ whole genome shotgun (WGS) entry which is preliminary data.</text>
</comment>
<proteinExistence type="inferred from homology"/>
<dbReference type="AlphaFoldDB" id="A0A848EF37"/>
<dbReference type="PANTHER" id="PTHR30203">
    <property type="entry name" value="OUTER MEMBRANE CATION EFFLUX PROTEIN"/>
    <property type="match status" value="1"/>
</dbReference>
<feature type="coiled-coil region" evidence="3">
    <location>
        <begin position="189"/>
        <end position="247"/>
    </location>
</feature>
<keyword evidence="6" id="KW-1185">Reference proteome</keyword>
<evidence type="ECO:0000313" key="6">
    <source>
        <dbReference type="Proteomes" id="UP000548582"/>
    </source>
</evidence>
<keyword evidence="2" id="KW-0449">Lipoprotein</keyword>
<dbReference type="Proteomes" id="UP000548582">
    <property type="component" value="Unassembled WGS sequence"/>
</dbReference>
<organism evidence="5 6">
    <name type="scientific">Neoroseomonas marina</name>
    <dbReference type="NCBI Taxonomy" id="1232220"/>
    <lineage>
        <taxon>Bacteria</taxon>
        <taxon>Pseudomonadati</taxon>
        <taxon>Pseudomonadota</taxon>
        <taxon>Alphaproteobacteria</taxon>
        <taxon>Acetobacterales</taxon>
        <taxon>Acetobacteraceae</taxon>
        <taxon>Neoroseomonas</taxon>
    </lineage>
</organism>
<keyword evidence="3" id="KW-0175">Coiled coil</keyword>
<accession>A0A848EF37</accession>
<evidence type="ECO:0000256" key="1">
    <source>
        <dbReference type="ARBA" id="ARBA00007613"/>
    </source>
</evidence>
<dbReference type="Pfam" id="PF02321">
    <property type="entry name" value="OEP"/>
    <property type="match status" value="2"/>
</dbReference>
<evidence type="ECO:0000313" key="5">
    <source>
        <dbReference type="EMBL" id="NMJ42682.1"/>
    </source>
</evidence>
<dbReference type="SUPFAM" id="SSF56954">
    <property type="entry name" value="Outer membrane efflux proteins (OEP)"/>
    <property type="match status" value="1"/>
</dbReference>
<dbReference type="InterPro" id="IPR010131">
    <property type="entry name" value="MdtP/NodT-like"/>
</dbReference>
<dbReference type="EMBL" id="JABBKX010000005">
    <property type="protein sequence ID" value="NMJ42682.1"/>
    <property type="molecule type" value="Genomic_DNA"/>
</dbReference>